<feature type="domain" description="Methyltransferase" evidence="1">
    <location>
        <begin position="55"/>
        <end position="131"/>
    </location>
</feature>
<dbReference type="Pfam" id="PF13679">
    <property type="entry name" value="Methyltransf_32"/>
    <property type="match status" value="2"/>
</dbReference>
<dbReference type="PANTHER" id="PTHR12496">
    <property type="entry name" value="CGI-41 METHYLTRANSFERASE"/>
    <property type="match status" value="1"/>
</dbReference>
<dbReference type="InterPro" id="IPR025714">
    <property type="entry name" value="Methyltranfer_dom"/>
</dbReference>
<dbReference type="SUPFAM" id="SSF53335">
    <property type="entry name" value="S-adenosyl-L-methionine-dependent methyltransferases"/>
    <property type="match status" value="2"/>
</dbReference>
<keyword evidence="3" id="KW-1185">Reference proteome</keyword>
<proteinExistence type="predicted"/>
<gene>
    <name evidence="2" type="ORF">ADUPG1_006751</name>
</gene>
<dbReference type="InterPro" id="IPR052220">
    <property type="entry name" value="METTL25"/>
</dbReference>
<dbReference type="Gene3D" id="3.40.50.150">
    <property type="entry name" value="Vaccinia Virus protein VP39"/>
    <property type="match status" value="1"/>
</dbReference>
<dbReference type="EMBL" id="BQXS01010025">
    <property type="protein sequence ID" value="GKT32653.1"/>
    <property type="molecule type" value="Genomic_DNA"/>
</dbReference>
<evidence type="ECO:0000313" key="3">
    <source>
        <dbReference type="Proteomes" id="UP001057375"/>
    </source>
</evidence>
<accession>A0ABQ5KMB2</accession>
<dbReference type="InterPro" id="IPR029063">
    <property type="entry name" value="SAM-dependent_MTases_sf"/>
</dbReference>
<organism evidence="2 3">
    <name type="scientific">Aduncisulcus paluster</name>
    <dbReference type="NCBI Taxonomy" id="2918883"/>
    <lineage>
        <taxon>Eukaryota</taxon>
        <taxon>Metamonada</taxon>
        <taxon>Carpediemonas-like organisms</taxon>
        <taxon>Aduncisulcus</taxon>
    </lineage>
</organism>
<dbReference type="PANTHER" id="PTHR12496:SF0">
    <property type="entry name" value="METHYLTRANSFERASE DOMAIN-CONTAINING PROTEIN"/>
    <property type="match status" value="1"/>
</dbReference>
<feature type="domain" description="Methyltransferase" evidence="1">
    <location>
        <begin position="141"/>
        <end position="287"/>
    </location>
</feature>
<reference evidence="2" key="1">
    <citation type="submission" date="2022-03" db="EMBL/GenBank/DDBJ databases">
        <title>Draft genome sequence of Aduncisulcus paluster, a free-living microaerophilic Fornicata.</title>
        <authorList>
            <person name="Yuyama I."/>
            <person name="Kume K."/>
            <person name="Tamura T."/>
            <person name="Inagaki Y."/>
            <person name="Hashimoto T."/>
        </authorList>
    </citation>
    <scope>NUCLEOTIDE SEQUENCE</scope>
    <source>
        <strain evidence="2">NY0171</strain>
    </source>
</reference>
<evidence type="ECO:0000259" key="1">
    <source>
        <dbReference type="Pfam" id="PF13679"/>
    </source>
</evidence>
<sequence>MWIDSWVDPCSFCALPSRKYCFIGKRRTFACIEKEKSEESKDESVPSISMHMSIKKESQVKYFAPLLISISKYFPRCLFVDVGAGKGYLSLTLASNGLDVVCVECSESNIKALRARAVKMGMEDVIEKEKLSCVLVSTVMAATTTTLSAISSCAGKGYLSLTLASNGLDVVCVECSESNIKALRARAVKMGMEDVIEKEKLSCVVKWVAGAEDMDSSISSAWFKTVDRYSGELDAPIERSILSDLEDLQCILIGLHPCGDLGVDMGSGFASNAHCSVLCYAPCCFHKTIRNSFPHVLSFSSSRPERDLVSSSSLHSFLPRSLKESSAISEEAGKYRRVLGIANSMIHFPSLDQLVLHSLHSCVRSGSKLMKNEWKLHSDGSDSTFEQIDRVFELVERFKRVNINRSFHKLSEQSDLLNILSVDLHSSVSKDTIISFLTACVNIAMKFVVILSDLFQYELEKKEKEEEGEEETDRSHFTPILTMFIRICTGINSKILNICEILKDRKFISSLCLPFPVYPIPEGSTNGKNEWKLGFEEYKSHLHRIISDIVIQYNDYDQHSVQIEEKKFHDMTKKEKAERKKRLQKVSMLEKDGKIVITPEFSSFVKQFNLIPNSESSLSCSRSVDLLSPILFELSNSIVHFALLTPLAKLHSLATGVFARPCEMFVLADRCLDIITQCKKNGYPDAGAVILPIIPEDVSPRCNIVMAWKDVRGKKVIQKYCKKEGWDVNFEIE</sequence>
<protein>
    <recommendedName>
        <fullName evidence="1">Methyltransferase domain-containing protein</fullName>
    </recommendedName>
</protein>
<evidence type="ECO:0000313" key="2">
    <source>
        <dbReference type="EMBL" id="GKT32653.1"/>
    </source>
</evidence>
<dbReference type="Proteomes" id="UP001057375">
    <property type="component" value="Unassembled WGS sequence"/>
</dbReference>
<name>A0ABQ5KMB2_9EUKA</name>
<comment type="caution">
    <text evidence="2">The sequence shown here is derived from an EMBL/GenBank/DDBJ whole genome shotgun (WGS) entry which is preliminary data.</text>
</comment>